<dbReference type="PANTHER" id="PTHR45640">
    <property type="entry name" value="HEAT SHOCK PROTEIN HSP-12.2-RELATED"/>
    <property type="match status" value="1"/>
</dbReference>
<dbReference type="Pfam" id="PF00011">
    <property type="entry name" value="HSP20"/>
    <property type="match status" value="1"/>
</dbReference>
<dbReference type="GO" id="GO:0005737">
    <property type="term" value="C:cytoplasm"/>
    <property type="evidence" value="ECO:0007669"/>
    <property type="project" value="TreeGrafter"/>
</dbReference>
<comment type="similarity">
    <text evidence="2 3">Belongs to the small heat shock protein (HSP20) family.</text>
</comment>
<dbReference type="InParanoid" id="A0A6I8UEP7"/>
<dbReference type="ExpressionAtlas" id="A0A6I8UEP7">
    <property type="expression patterns" value="baseline"/>
</dbReference>
<feature type="region of interest" description="Disordered" evidence="4">
    <location>
        <begin position="121"/>
        <end position="145"/>
    </location>
</feature>
<feature type="region of interest" description="Disordered" evidence="4">
    <location>
        <begin position="257"/>
        <end position="292"/>
    </location>
</feature>
<accession>A0A6I8UEP7</accession>
<evidence type="ECO:0000259" key="5">
    <source>
        <dbReference type="PROSITE" id="PS01031"/>
    </source>
</evidence>
<dbReference type="InterPro" id="IPR001436">
    <property type="entry name" value="Alpha-crystallin/sHSP_animal"/>
</dbReference>
<dbReference type="GO" id="GO:0042026">
    <property type="term" value="P:protein refolding"/>
    <property type="evidence" value="ECO:0007669"/>
    <property type="project" value="TreeGrafter"/>
</dbReference>
<dbReference type="PRINTS" id="PR00299">
    <property type="entry name" value="ACRYSTALLIN"/>
</dbReference>
<name>A0A6I8UEP7_DROPS</name>
<dbReference type="RefSeq" id="XP_001354308.4">
    <property type="nucleotide sequence ID" value="XM_001354272.4"/>
</dbReference>
<dbReference type="CDD" id="cd06526">
    <property type="entry name" value="metazoan_ACD"/>
    <property type="match status" value="1"/>
</dbReference>
<evidence type="ECO:0000313" key="7">
    <source>
        <dbReference type="RefSeq" id="XP_001354308.4"/>
    </source>
</evidence>
<evidence type="ECO:0000256" key="2">
    <source>
        <dbReference type="PROSITE-ProRule" id="PRU00285"/>
    </source>
</evidence>
<feature type="region of interest" description="Disordered" evidence="4">
    <location>
        <begin position="499"/>
        <end position="519"/>
    </location>
</feature>
<feature type="compositionally biased region" description="Basic and acidic residues" evidence="4">
    <location>
        <begin position="445"/>
        <end position="465"/>
    </location>
</feature>
<sequence length="519" mass="53032">MSLIPFILDLAEELHDFNRSLAMDIDDLGFGMYPLEHQVPAQAQTPTHSHPYAPQLSRPALRLGLGTSPTTTSSVLWVPIKGQHAASPAPHHRHHPYNRVAGAKTVCCNKSLLELEKELGEKGSGSGVGAGAGAGGTTPTSPATASKSAYSVVNRNGFQVSMNVKQFSARELTVRTIDNCIVVEGQHDEKEDGHGVISRHFIRKYMLPKGFDPAEVHSTLSSDGILTVKAPPPPPPANKAGVERLERIVDIQQLLQSQLQPKDAQTPKPVPTEAHAQAEAEPKSVAAPTPTPTAGAAAAAVATAAATPESNGNGQAEAVAAAADVDVAADIAVPAEAAAKAVDTTSTTCTSTTTSNSNANNGVKVESESMEVATTAEASTPKEDSTPNPTAAVVSSSEEEAKTEPNANDVAVSSNNGSSGNGNADVAPVVGNDEDMPMAATAKAVGEEKQQEKEPEKVEKPSKGAEELAAVDAAILLAKNQPAADGGENGAAAVAAENGASAGGENGAAAAKTEEVAAK</sequence>
<evidence type="ECO:0000256" key="1">
    <source>
        <dbReference type="ARBA" id="ARBA00023016"/>
    </source>
</evidence>
<organism evidence="6 7">
    <name type="scientific">Drosophila pseudoobscura pseudoobscura</name>
    <name type="common">Fruit fly</name>
    <dbReference type="NCBI Taxonomy" id="46245"/>
    <lineage>
        <taxon>Eukaryota</taxon>
        <taxon>Metazoa</taxon>
        <taxon>Ecdysozoa</taxon>
        <taxon>Arthropoda</taxon>
        <taxon>Hexapoda</taxon>
        <taxon>Insecta</taxon>
        <taxon>Pterygota</taxon>
        <taxon>Neoptera</taxon>
        <taxon>Endopterygota</taxon>
        <taxon>Diptera</taxon>
        <taxon>Brachycera</taxon>
        <taxon>Muscomorpha</taxon>
        <taxon>Ephydroidea</taxon>
        <taxon>Drosophilidae</taxon>
        <taxon>Drosophila</taxon>
        <taxon>Sophophora</taxon>
    </lineage>
</organism>
<dbReference type="SUPFAM" id="SSF49764">
    <property type="entry name" value="HSP20-like chaperones"/>
    <property type="match status" value="1"/>
</dbReference>
<dbReference type="GO" id="GO:0009408">
    <property type="term" value="P:response to heat"/>
    <property type="evidence" value="ECO:0007669"/>
    <property type="project" value="TreeGrafter"/>
</dbReference>
<dbReference type="Proteomes" id="UP000001819">
    <property type="component" value="Chromosome X"/>
</dbReference>
<dbReference type="Gene3D" id="2.60.40.790">
    <property type="match status" value="1"/>
</dbReference>
<dbReference type="InterPro" id="IPR008978">
    <property type="entry name" value="HSP20-like_chaperone"/>
</dbReference>
<proteinExistence type="inferred from homology"/>
<feature type="compositionally biased region" description="Low complexity" evidence="4">
    <location>
        <begin position="406"/>
        <end position="427"/>
    </location>
</feature>
<feature type="compositionally biased region" description="Low complexity" evidence="4">
    <location>
        <begin position="338"/>
        <end position="361"/>
    </location>
</feature>
<dbReference type="GO" id="GO:0005634">
    <property type="term" value="C:nucleus"/>
    <property type="evidence" value="ECO:0007669"/>
    <property type="project" value="TreeGrafter"/>
</dbReference>
<dbReference type="GO" id="GO:0051082">
    <property type="term" value="F:unfolded protein binding"/>
    <property type="evidence" value="ECO:0007669"/>
    <property type="project" value="TreeGrafter"/>
</dbReference>
<keyword evidence="1 7" id="KW-0346">Stress response</keyword>
<evidence type="ECO:0000256" key="3">
    <source>
        <dbReference type="RuleBase" id="RU003616"/>
    </source>
</evidence>
<reference evidence="7" key="1">
    <citation type="submission" date="2025-08" db="UniProtKB">
        <authorList>
            <consortium name="RefSeq"/>
        </authorList>
    </citation>
    <scope>IDENTIFICATION</scope>
    <source>
        <strain evidence="7">MV-25-SWS-2005</strain>
        <tissue evidence="7">Whole body</tissue>
    </source>
</reference>
<evidence type="ECO:0000313" key="6">
    <source>
        <dbReference type="Proteomes" id="UP000001819"/>
    </source>
</evidence>
<dbReference type="PROSITE" id="PS01031">
    <property type="entry name" value="SHSP"/>
    <property type="match status" value="1"/>
</dbReference>
<keyword evidence="6" id="KW-1185">Reference proteome</keyword>
<dbReference type="KEGG" id="dpo:4814181"/>
<feature type="compositionally biased region" description="Gly residues" evidence="4">
    <location>
        <begin position="122"/>
        <end position="136"/>
    </location>
</feature>
<feature type="region of interest" description="Disordered" evidence="4">
    <location>
        <begin position="338"/>
        <end position="465"/>
    </location>
</feature>
<dbReference type="InterPro" id="IPR002068">
    <property type="entry name" value="A-crystallin/Hsp20_dom"/>
</dbReference>
<feature type="domain" description="SHSP" evidence="5">
    <location>
        <begin position="140"/>
        <end position="252"/>
    </location>
</feature>
<gene>
    <name evidence="7" type="primary">Hsp67Ba</name>
</gene>
<dbReference type="PANTHER" id="PTHR45640:SF13">
    <property type="entry name" value="HEAT SHOCK PROTEIN 22-RELATED"/>
    <property type="match status" value="1"/>
</dbReference>
<feature type="compositionally biased region" description="Polar residues" evidence="4">
    <location>
        <begin position="386"/>
        <end position="396"/>
    </location>
</feature>
<protein>
    <submittedName>
        <fullName evidence="7">Heat shock protein 67B1</fullName>
    </submittedName>
</protein>
<evidence type="ECO:0000256" key="4">
    <source>
        <dbReference type="SAM" id="MobiDB-lite"/>
    </source>
</evidence>
<dbReference type="AlphaFoldDB" id="A0A6I8UEP7"/>